<sequence length="653" mass="72138">MEEPVWRPDARRSENSNMARFVRFVRERTGNVDMVRYAPLWKFSVREPEQFWPLVWEFCGVRAVGEPTPVLVNGDAMPGAHWYPNVRLNFAENLLRHRSDAPAIVFRNEWGHAREFSHAQLYAQVARLVAALRQAGVSPGDRVAGYLPNLPETVIAMLATVSLGAIWSSTSPDFGAQSVVDRFGQIQPKVLFAADAYPYGGKTHAYLDRVREVSAALPTLERIVVVAYSGAPVALSDWPRAVAWDAFVGAHDAGRIEFAQMPFAHPLYILYSSGTTGVPKCIVHGAGGTLLQHLKELVLHTDLKHDDRIFYYTTCGWMMWNWLVSGLATGACIVLYDGSPLRQKGSVLWNLIDATGVSIFGASAKWLAAVEKMGVRPRESHRLSSLRTVLSTGSPLAPESYDYVYRDVKRDVLLASISGGTDIVSCFALGNPLLPVYRGELQCRGLGLKVEAYNERGQPVRGAPGELVCEAPFPAMPVGFWNDPDGVKYRAAYFQRFPGVWAHGDFIEITPRGGVIIYGRADATLNPGGVRIGTAEIYRQVEQLDEVLESVAVGQQWKGDVRIVLFVCLRDGLELDDALRERIRQLIRTNTTARHVPARIEQVTDIPRTISGKITEIAVRDMIHGRPVGNIDALANPDALGEFAALRETLEAG</sequence>
<dbReference type="Proteomes" id="UP000243807">
    <property type="component" value="Chromosome"/>
</dbReference>
<proteinExistence type="inferred from homology"/>
<evidence type="ECO:0000259" key="5">
    <source>
        <dbReference type="Pfam" id="PF00501"/>
    </source>
</evidence>
<dbReference type="InterPro" id="IPR005914">
    <property type="entry name" value="Acac_CoA_synth"/>
</dbReference>
<keyword evidence="4" id="KW-0067">ATP-binding</keyword>
<dbReference type="Gene3D" id="3.40.50.12780">
    <property type="entry name" value="N-terminal domain of ligase-like"/>
    <property type="match status" value="1"/>
</dbReference>
<dbReference type="PANTHER" id="PTHR42921">
    <property type="entry name" value="ACETOACETYL-COA SYNTHETASE"/>
    <property type="match status" value="1"/>
</dbReference>
<feature type="domain" description="AMP-dependent synthetase/ligase" evidence="5">
    <location>
        <begin position="96"/>
        <end position="472"/>
    </location>
</feature>
<dbReference type="InterPro" id="IPR045851">
    <property type="entry name" value="AMP-bd_C_sf"/>
</dbReference>
<protein>
    <submittedName>
        <fullName evidence="7">Acetoacetate--CoA ligase</fullName>
    </submittedName>
</protein>
<dbReference type="NCBIfam" id="NF002937">
    <property type="entry name" value="PRK03584.1"/>
    <property type="match status" value="1"/>
</dbReference>
<dbReference type="Gene3D" id="3.30.300.30">
    <property type="match status" value="1"/>
</dbReference>
<dbReference type="CDD" id="cd05943">
    <property type="entry name" value="AACS"/>
    <property type="match status" value="1"/>
</dbReference>
<dbReference type="PANTHER" id="PTHR42921:SF1">
    <property type="entry name" value="ACETOACETYL-COA SYNTHETASE"/>
    <property type="match status" value="1"/>
</dbReference>
<evidence type="ECO:0000256" key="3">
    <source>
        <dbReference type="ARBA" id="ARBA00022741"/>
    </source>
</evidence>
<evidence type="ECO:0000256" key="1">
    <source>
        <dbReference type="ARBA" id="ARBA00006432"/>
    </source>
</evidence>
<reference evidence="7 8" key="1">
    <citation type="submission" date="2017-01" db="EMBL/GenBank/DDBJ databases">
        <title>Draft sequence of Acidihalobacter ferrooxidans strain DSM 14175 (strain V8).</title>
        <authorList>
            <person name="Khaleque H.N."/>
            <person name="Ramsay J.P."/>
            <person name="Murphy R.J.T."/>
            <person name="Kaksonen A.H."/>
            <person name="Boxall N.J."/>
            <person name="Watkin E.L.J."/>
        </authorList>
    </citation>
    <scope>NUCLEOTIDE SEQUENCE [LARGE SCALE GENOMIC DNA]</scope>
    <source>
        <strain evidence="7 8">V8</strain>
    </source>
</reference>
<evidence type="ECO:0000313" key="7">
    <source>
        <dbReference type="EMBL" id="APZ43456.1"/>
    </source>
</evidence>
<gene>
    <name evidence="7" type="ORF">BW247_10455</name>
</gene>
<dbReference type="InterPro" id="IPR025110">
    <property type="entry name" value="AMP-bd_C"/>
</dbReference>
<dbReference type="STRING" id="1765967.BW247_10455"/>
<dbReference type="InterPro" id="IPR000873">
    <property type="entry name" value="AMP-dep_synth/lig_dom"/>
</dbReference>
<dbReference type="KEGG" id="afy:BW247_10455"/>
<name>A0A1P8UHZ4_9GAMM</name>
<dbReference type="GO" id="GO:0005524">
    <property type="term" value="F:ATP binding"/>
    <property type="evidence" value="ECO:0007669"/>
    <property type="project" value="UniProtKB-KW"/>
</dbReference>
<dbReference type="Pfam" id="PF13193">
    <property type="entry name" value="AMP-binding_C"/>
    <property type="match status" value="1"/>
</dbReference>
<accession>A0A1P8UHZ4</accession>
<dbReference type="InterPro" id="IPR042099">
    <property type="entry name" value="ANL_N_sf"/>
</dbReference>
<dbReference type="OrthoDB" id="9803968at2"/>
<dbReference type="EMBL" id="CP019434">
    <property type="protein sequence ID" value="APZ43456.1"/>
    <property type="molecule type" value="Genomic_DNA"/>
</dbReference>
<evidence type="ECO:0000259" key="6">
    <source>
        <dbReference type="Pfam" id="PF13193"/>
    </source>
</evidence>
<evidence type="ECO:0000256" key="2">
    <source>
        <dbReference type="ARBA" id="ARBA00022598"/>
    </source>
</evidence>
<comment type="similarity">
    <text evidence="1">Belongs to the ATP-dependent AMP-binding enzyme family.</text>
</comment>
<evidence type="ECO:0000313" key="8">
    <source>
        <dbReference type="Proteomes" id="UP000243807"/>
    </source>
</evidence>
<dbReference type="Pfam" id="PF00501">
    <property type="entry name" value="AMP-binding"/>
    <property type="match status" value="1"/>
</dbReference>
<feature type="domain" description="AMP-binding enzyme C-terminal" evidence="6">
    <location>
        <begin position="544"/>
        <end position="613"/>
    </location>
</feature>
<dbReference type="SUPFAM" id="SSF56801">
    <property type="entry name" value="Acetyl-CoA synthetase-like"/>
    <property type="match status" value="1"/>
</dbReference>
<organism evidence="7 8">
    <name type="scientific">Acidihalobacter ferrooxydans</name>
    <dbReference type="NCBI Taxonomy" id="1765967"/>
    <lineage>
        <taxon>Bacteria</taxon>
        <taxon>Pseudomonadati</taxon>
        <taxon>Pseudomonadota</taxon>
        <taxon>Gammaproteobacteria</taxon>
        <taxon>Chromatiales</taxon>
        <taxon>Ectothiorhodospiraceae</taxon>
        <taxon>Acidihalobacter</taxon>
    </lineage>
</organism>
<keyword evidence="3" id="KW-0547">Nucleotide-binding</keyword>
<dbReference type="NCBIfam" id="TIGR01217">
    <property type="entry name" value="ac_ac_CoA_syn"/>
    <property type="match status" value="1"/>
</dbReference>
<dbReference type="InterPro" id="IPR020845">
    <property type="entry name" value="AMP-binding_CS"/>
</dbReference>
<keyword evidence="2 7" id="KW-0436">Ligase</keyword>
<dbReference type="AlphaFoldDB" id="A0A1P8UHZ4"/>
<dbReference type="PROSITE" id="PS00455">
    <property type="entry name" value="AMP_BINDING"/>
    <property type="match status" value="1"/>
</dbReference>
<keyword evidence="8" id="KW-1185">Reference proteome</keyword>
<evidence type="ECO:0000256" key="4">
    <source>
        <dbReference type="ARBA" id="ARBA00022840"/>
    </source>
</evidence>
<dbReference type="RefSeq" id="WP_076837096.1">
    <property type="nucleotide sequence ID" value="NZ_CP019434.1"/>
</dbReference>
<dbReference type="GO" id="GO:0030729">
    <property type="term" value="F:acetoacetate-CoA ligase activity"/>
    <property type="evidence" value="ECO:0007669"/>
    <property type="project" value="InterPro"/>
</dbReference>
<dbReference type="GO" id="GO:0006629">
    <property type="term" value="P:lipid metabolic process"/>
    <property type="evidence" value="ECO:0007669"/>
    <property type="project" value="InterPro"/>
</dbReference>